<evidence type="ECO:0000256" key="18">
    <source>
        <dbReference type="PROSITE-ProRule" id="PRU00803"/>
    </source>
</evidence>
<proteinExistence type="inferred from homology"/>
<evidence type="ECO:0000256" key="11">
    <source>
        <dbReference type="ARBA" id="ARBA00022889"/>
    </source>
</evidence>
<dbReference type="PROSITE" id="PS00221">
    <property type="entry name" value="MIP"/>
    <property type="match status" value="1"/>
</dbReference>
<evidence type="ECO:0000313" key="24">
    <source>
        <dbReference type="EMBL" id="MBN3312904.1"/>
    </source>
</evidence>
<evidence type="ECO:0000256" key="4">
    <source>
        <dbReference type="ARBA" id="ARBA00008054"/>
    </source>
</evidence>
<evidence type="ECO:0000256" key="13">
    <source>
        <dbReference type="ARBA" id="ARBA00023037"/>
    </source>
</evidence>
<dbReference type="Pfam" id="PF01839">
    <property type="entry name" value="FG-GAP"/>
    <property type="match status" value="2"/>
</dbReference>
<comment type="subcellular location">
    <subcellularLocation>
        <location evidence="1">Membrane</location>
        <topology evidence="1">Multi-pass membrane protein</topology>
    </subcellularLocation>
    <subcellularLocation>
        <location evidence="2 19">Membrane</location>
        <topology evidence="2 19">Single-pass type I membrane protein</topology>
    </subcellularLocation>
</comment>
<dbReference type="GO" id="GO:0007160">
    <property type="term" value="P:cell-matrix adhesion"/>
    <property type="evidence" value="ECO:0007669"/>
    <property type="project" value="TreeGrafter"/>
</dbReference>
<evidence type="ECO:0000313" key="25">
    <source>
        <dbReference type="Proteomes" id="UP000736164"/>
    </source>
</evidence>
<dbReference type="Gene3D" id="2.60.40.1460">
    <property type="entry name" value="Integrin domains. Chain A, domain 2"/>
    <property type="match status" value="1"/>
</dbReference>
<evidence type="ECO:0000256" key="19">
    <source>
        <dbReference type="RuleBase" id="RU003762"/>
    </source>
</evidence>
<dbReference type="PANTHER" id="PTHR23220:SF73">
    <property type="entry name" value="INTEGRIN ALPHA-IIB"/>
    <property type="match status" value="1"/>
</dbReference>
<dbReference type="PRINTS" id="PR01185">
    <property type="entry name" value="INTEGRINA"/>
</dbReference>
<evidence type="ECO:0000256" key="10">
    <source>
        <dbReference type="ARBA" id="ARBA00022837"/>
    </source>
</evidence>
<dbReference type="PANTHER" id="PTHR23220">
    <property type="entry name" value="INTEGRIN ALPHA"/>
    <property type="match status" value="1"/>
</dbReference>
<evidence type="ECO:0000256" key="6">
    <source>
        <dbReference type="ARBA" id="ARBA00022692"/>
    </source>
</evidence>
<dbReference type="InterPro" id="IPR048285">
    <property type="entry name" value="Integrin_alpha_Ig-like_2"/>
</dbReference>
<feature type="transmembrane region" description="Helical" evidence="19">
    <location>
        <begin position="23"/>
        <end position="44"/>
    </location>
</feature>
<accession>A0A8J7T783</accession>
<feature type="transmembrane region" description="Helical" evidence="19">
    <location>
        <begin position="1256"/>
        <end position="1278"/>
    </location>
</feature>
<keyword evidence="17" id="KW-0325">Glycoprotein</keyword>
<evidence type="ECO:0000256" key="2">
    <source>
        <dbReference type="ARBA" id="ARBA00004479"/>
    </source>
</evidence>
<dbReference type="Pfam" id="PF00357">
    <property type="entry name" value="Integrin_alpha"/>
    <property type="match status" value="1"/>
</dbReference>
<dbReference type="GO" id="GO:0046872">
    <property type="term" value="F:metal ion binding"/>
    <property type="evidence" value="ECO:0007669"/>
    <property type="project" value="UniProtKB-KW"/>
</dbReference>
<dbReference type="GO" id="GO:0001525">
    <property type="term" value="P:angiogenesis"/>
    <property type="evidence" value="ECO:0007669"/>
    <property type="project" value="TreeGrafter"/>
</dbReference>
<dbReference type="InterPro" id="IPR013649">
    <property type="entry name" value="Integrin_alpha_Ig-like_1"/>
</dbReference>
<keyword evidence="25" id="KW-1185">Reference proteome</keyword>
<evidence type="ECO:0000259" key="21">
    <source>
        <dbReference type="Pfam" id="PF08441"/>
    </source>
</evidence>
<comment type="similarity">
    <text evidence="3">Belongs to the MIP/aquaporin (TC 1.A.8) family.</text>
</comment>
<dbReference type="Pfam" id="PF00230">
    <property type="entry name" value="MIP"/>
    <property type="match status" value="1"/>
</dbReference>
<dbReference type="InterPro" id="IPR028994">
    <property type="entry name" value="Integrin_alpha_N"/>
</dbReference>
<evidence type="ECO:0000256" key="17">
    <source>
        <dbReference type="ARBA" id="ARBA00023180"/>
    </source>
</evidence>
<reference evidence="24" key="1">
    <citation type="journal article" date="2021" name="Cell">
        <title>Tracing the genetic footprints of vertebrate landing in non-teleost ray-finned fishes.</title>
        <authorList>
            <person name="Bi X."/>
            <person name="Wang K."/>
            <person name="Yang L."/>
            <person name="Pan H."/>
            <person name="Jiang H."/>
            <person name="Wei Q."/>
            <person name="Fang M."/>
            <person name="Yu H."/>
            <person name="Zhu C."/>
            <person name="Cai Y."/>
            <person name="He Y."/>
            <person name="Gan X."/>
            <person name="Zeng H."/>
            <person name="Yu D."/>
            <person name="Zhu Y."/>
            <person name="Jiang H."/>
            <person name="Qiu Q."/>
            <person name="Yang H."/>
            <person name="Zhang Y.E."/>
            <person name="Wang W."/>
            <person name="Zhu M."/>
            <person name="He S."/>
            <person name="Zhang G."/>
        </authorList>
    </citation>
    <scope>NUCLEOTIDE SEQUENCE</scope>
    <source>
        <strain evidence="24">Allg_001</strain>
    </source>
</reference>
<feature type="repeat" description="FG-GAP" evidence="18">
    <location>
        <begin position="635"/>
        <end position="692"/>
    </location>
</feature>
<dbReference type="SMART" id="SM00191">
    <property type="entry name" value="Int_alpha"/>
    <property type="match status" value="5"/>
</dbReference>
<feature type="domain" description="Integrin alpha third immunoglobulin-like" evidence="23">
    <location>
        <begin position="1040"/>
        <end position="1245"/>
    </location>
</feature>
<comment type="similarity">
    <text evidence="4 19">Belongs to the integrin alpha chain family.</text>
</comment>
<dbReference type="InterPro" id="IPR023271">
    <property type="entry name" value="Aquaporin-like"/>
</dbReference>
<keyword evidence="7" id="KW-0479">Metal-binding</keyword>
<dbReference type="FunFam" id="1.20.5.930:FF:000001">
    <property type="entry name" value="Integrin subunit alpha V"/>
    <property type="match status" value="1"/>
</dbReference>
<dbReference type="PROSITE" id="PS00242">
    <property type="entry name" value="INTEGRIN_ALPHA"/>
    <property type="match status" value="1"/>
</dbReference>
<name>A0A8J7T783_ATRSP</name>
<evidence type="ECO:0000256" key="1">
    <source>
        <dbReference type="ARBA" id="ARBA00004141"/>
    </source>
</evidence>
<keyword evidence="10" id="KW-0106">Calcium</keyword>
<dbReference type="InterPro" id="IPR013517">
    <property type="entry name" value="FG-GAP"/>
</dbReference>
<evidence type="ECO:0000256" key="15">
    <source>
        <dbReference type="ARBA" id="ARBA00023157"/>
    </source>
</evidence>
<dbReference type="InterPro" id="IPR000413">
    <property type="entry name" value="Integrin_alpha"/>
</dbReference>
<feature type="domain" description="Integrin alpha first immunoglubulin-like" evidence="21">
    <location>
        <begin position="746"/>
        <end position="875"/>
    </location>
</feature>
<evidence type="ECO:0000256" key="14">
    <source>
        <dbReference type="ARBA" id="ARBA00023136"/>
    </source>
</evidence>
<dbReference type="FunFam" id="2.60.40.1510:FF:000001">
    <property type="entry name" value="Integrin alpha V"/>
    <property type="match status" value="1"/>
</dbReference>
<feature type="transmembrane region" description="Helical" evidence="19">
    <location>
        <begin position="172"/>
        <end position="190"/>
    </location>
</feature>
<dbReference type="GO" id="GO:0098609">
    <property type="term" value="P:cell-cell adhesion"/>
    <property type="evidence" value="ECO:0007669"/>
    <property type="project" value="TreeGrafter"/>
</dbReference>
<comment type="caution">
    <text evidence="24">The sequence shown here is derived from an EMBL/GenBank/DDBJ whole genome shotgun (WGS) entry which is preliminary data.</text>
</comment>
<evidence type="ECO:0000256" key="7">
    <source>
        <dbReference type="ARBA" id="ARBA00022723"/>
    </source>
</evidence>
<dbReference type="SUPFAM" id="SSF81338">
    <property type="entry name" value="Aquaporin-like"/>
    <property type="match status" value="1"/>
</dbReference>
<dbReference type="SUPFAM" id="SSF69318">
    <property type="entry name" value="Integrin alpha N-terminal domain"/>
    <property type="match status" value="1"/>
</dbReference>
<gene>
    <name evidence="24" type="primary">Itga2b</name>
    <name evidence="24" type="ORF">GTO95_0007623</name>
</gene>
<evidence type="ECO:0000259" key="23">
    <source>
        <dbReference type="Pfam" id="PF20806"/>
    </source>
</evidence>
<feature type="non-terminal residue" evidence="24">
    <location>
        <position position="1311"/>
    </location>
</feature>
<dbReference type="FunFam" id="2.60.40.1460:FF:000001">
    <property type="entry name" value="Integrin, alpha V"/>
    <property type="match status" value="1"/>
</dbReference>
<evidence type="ECO:0000256" key="16">
    <source>
        <dbReference type="ARBA" id="ARBA00023170"/>
    </source>
</evidence>
<dbReference type="InterPro" id="IPR022357">
    <property type="entry name" value="MIP_CS"/>
</dbReference>
<evidence type="ECO:0000256" key="20">
    <source>
        <dbReference type="SAM" id="MobiDB-lite"/>
    </source>
</evidence>
<dbReference type="Proteomes" id="UP000736164">
    <property type="component" value="Unassembled WGS sequence"/>
</dbReference>
<evidence type="ECO:0000256" key="12">
    <source>
        <dbReference type="ARBA" id="ARBA00022989"/>
    </source>
</evidence>
<keyword evidence="11 19" id="KW-0130">Cell adhesion</keyword>
<dbReference type="SUPFAM" id="SSF69179">
    <property type="entry name" value="Integrin domains"/>
    <property type="match status" value="3"/>
</dbReference>
<evidence type="ECO:0000256" key="3">
    <source>
        <dbReference type="ARBA" id="ARBA00006175"/>
    </source>
</evidence>
<organism evidence="24 25">
    <name type="scientific">Atractosteus spatula</name>
    <name type="common">Alligator gar</name>
    <name type="synonym">Lepisosteus spatula</name>
    <dbReference type="NCBI Taxonomy" id="7917"/>
    <lineage>
        <taxon>Eukaryota</taxon>
        <taxon>Metazoa</taxon>
        <taxon>Chordata</taxon>
        <taxon>Craniata</taxon>
        <taxon>Vertebrata</taxon>
        <taxon>Euteleostomi</taxon>
        <taxon>Actinopterygii</taxon>
        <taxon>Neopterygii</taxon>
        <taxon>Holostei</taxon>
        <taxon>Semionotiformes</taxon>
        <taxon>Lepisosteidae</taxon>
        <taxon>Atractosteus</taxon>
    </lineage>
</organism>
<dbReference type="GO" id="GO:0009897">
    <property type="term" value="C:external side of plasma membrane"/>
    <property type="evidence" value="ECO:0007669"/>
    <property type="project" value="TreeGrafter"/>
</dbReference>
<dbReference type="CDD" id="cd00333">
    <property type="entry name" value="MIP"/>
    <property type="match status" value="1"/>
</dbReference>
<dbReference type="InterPro" id="IPR013519">
    <property type="entry name" value="Int_alpha_beta-p"/>
</dbReference>
<feature type="transmembrane region" description="Helical" evidence="19">
    <location>
        <begin position="56"/>
        <end position="76"/>
    </location>
</feature>
<evidence type="ECO:0000256" key="5">
    <source>
        <dbReference type="ARBA" id="ARBA00022448"/>
    </source>
</evidence>
<dbReference type="Pfam" id="PF20806">
    <property type="entry name" value="Integrin_A_Ig_3"/>
    <property type="match status" value="1"/>
</dbReference>
<dbReference type="InterPro" id="IPR000425">
    <property type="entry name" value="MIP"/>
</dbReference>
<feature type="non-terminal residue" evidence="24">
    <location>
        <position position="1"/>
    </location>
</feature>
<dbReference type="GO" id="GO:0015267">
    <property type="term" value="F:channel activity"/>
    <property type="evidence" value="ECO:0007669"/>
    <property type="project" value="InterPro"/>
</dbReference>
<feature type="transmembrane region" description="Helical" evidence="19">
    <location>
        <begin position="97"/>
        <end position="119"/>
    </location>
</feature>
<evidence type="ECO:0000256" key="8">
    <source>
        <dbReference type="ARBA" id="ARBA00022729"/>
    </source>
</evidence>
<dbReference type="Gene3D" id="2.130.10.130">
    <property type="entry name" value="Integrin alpha, N-terminal"/>
    <property type="match status" value="1"/>
</dbReference>
<keyword evidence="12 19" id="KW-1133">Transmembrane helix</keyword>
<feature type="repeat" description="FG-GAP" evidence="18">
    <location>
        <begin position="568"/>
        <end position="633"/>
    </location>
</feature>
<dbReference type="InterPro" id="IPR032695">
    <property type="entry name" value="Integrin_dom_sf"/>
</dbReference>
<evidence type="ECO:0000256" key="9">
    <source>
        <dbReference type="ARBA" id="ARBA00022737"/>
    </source>
</evidence>
<keyword evidence="9" id="KW-0677">Repeat</keyword>
<feature type="compositionally biased region" description="Basic and acidic residues" evidence="20">
    <location>
        <begin position="1289"/>
        <end position="1300"/>
    </location>
</feature>
<keyword evidence="5" id="KW-0813">Transport</keyword>
<dbReference type="GO" id="GO:0005178">
    <property type="term" value="F:integrin binding"/>
    <property type="evidence" value="ECO:0007669"/>
    <property type="project" value="TreeGrafter"/>
</dbReference>
<sequence length="1311" mass="143652">MLGDCRLALALKEIWTLSFLRDVFFEFAGTGIFLFASLASTLLWQTAEFRDPVRVSLAFGISVALVSLCLRSGGGVHLNPAVTLALLAGLRVSPLRAVLYVLAQLGGALMASAVLLGVTPEAIRGKTGINELSPGVCEYQALCVEMFVTFQFVLCVFATLDPKSALHKLAPLAIGLAVTLGHLVAIGFTGCSMNPARSFGPAAVTVNFRSHWVERQEGVAAGDESVLPPGQPPAARHQGAGISSANGLIPLRADCKFPRQKAQDIEAKRRGSEDGPLLFAALLYTTSGINIDLKTPSIYTGPEGSYFGFSVDFYQKSNNLVHVVVGAPKANTSQPGVTEGGSVFLCSWPPQGGTCDVLPFDTKGDGTYKFGHLTLTEHKSHQWFGASVRSKQDLIAACAPLYEWNVEDLGDTSGKTPVGICQILDMKSNTWADYSPCRKTNTETFYKSNGYRGDRRYCEAGFSSDITQDGKILLGAPGGYFFQGQIIAANMSEIFRVFSPQNPIRTMSTETLSVEYRESEYDEYYGYSMAVGEFTGDSTPDYVVGVPNDRHTAGSVKIYNGMSSYILHIIHTFHGTQVASFFGHSVAVTDINNDGRDDVLIGAPLFMEHQSDKKLHEVGQVSLFLQRQLGAFSEKPTQRLTGGAVYGRFGNSIAPLGDIDQDGFNDIAVGAPFSAGEGRVFIFMGQSDGLRAQYAQLLESPFPSHALPAAFGFALRGGTDIDDNGYPDLVVGAWGAGRVAVYRSLAVIRAKATLSLSPSVLNPEEKICHLPKTSMSVSCFNIRMCVSVSGKNIPEQIDLDTEINLDRMKQRLHRRTLFLDSNQPQDRFNMSIERNTGLMCKTFTAYLRDESELRDKLSPIFISLNYSFVEDSRSPVAVLHGQKAAVVQTRIVLDCGPDNICIPDLRLSAAMQMERLLIGDDNPVLLTIGAENQGEGAYEAELYIWPPPHTHYQGVLRQREGFSGLMCNQKKENRTVVVMCNLGNPMKTGEKLNAGLYFSVGNLEEAGSSVLFQLQIKKNSQSPNSNMVSLRVNVSAVAHLELRGGSSPAEQVLPIAKWEPKEPPQVVDDIGPLVEHVYELHNLGPSTVNARVEVEFPTRYQDELLLYVFANASEEHLTCFSSSPEIDTLKLVKPSPLNKTLADHPHRINKRQAEVPGPQRKDPVHVNCSTAVCLTFSCEAVGLERGRSAVVKIMSRLWVQSFLKRPYEDFFLQSVATYTVHSMPYKVKPEVLPSGSAETQTAVEWQALEGEKEVPVWWIVVAIVAGLFLLALFSFIFWKLGFFKRNRPPKEDTQELKPEQSEYAEMPQSGH</sequence>
<dbReference type="Gene3D" id="1.20.5.930">
    <property type="entry name" value="Bicelle-embedded integrin alpha(iib) transmembrane segment"/>
    <property type="match status" value="1"/>
</dbReference>
<dbReference type="InterPro" id="IPR048286">
    <property type="entry name" value="Integrin_alpha_Ig-like_3"/>
</dbReference>
<dbReference type="InterPro" id="IPR018184">
    <property type="entry name" value="Integrin_alpha_C_CS"/>
</dbReference>
<protein>
    <submittedName>
        <fullName evidence="24">ITA2B protein</fullName>
    </submittedName>
</protein>
<feature type="region of interest" description="Disordered" evidence="20">
    <location>
        <begin position="1289"/>
        <end position="1311"/>
    </location>
</feature>
<dbReference type="EMBL" id="JAAWVO010008816">
    <property type="protein sequence ID" value="MBN3312904.1"/>
    <property type="molecule type" value="Genomic_DNA"/>
</dbReference>
<evidence type="ECO:0000259" key="22">
    <source>
        <dbReference type="Pfam" id="PF20805"/>
    </source>
</evidence>
<dbReference type="Pfam" id="PF20805">
    <property type="entry name" value="Integrin_A_Ig_2"/>
    <property type="match status" value="1"/>
</dbReference>
<dbReference type="Pfam" id="PF08441">
    <property type="entry name" value="Integrin_A_Ig_1"/>
    <property type="match status" value="1"/>
</dbReference>
<dbReference type="PROSITE" id="PS51470">
    <property type="entry name" value="FG_GAP"/>
    <property type="match status" value="4"/>
</dbReference>
<dbReference type="GO" id="GO:0033627">
    <property type="term" value="P:cell adhesion mediated by integrin"/>
    <property type="evidence" value="ECO:0007669"/>
    <property type="project" value="TreeGrafter"/>
</dbReference>
<keyword evidence="14 19" id="KW-0472">Membrane</keyword>
<dbReference type="Gene3D" id="2.60.40.1530">
    <property type="entry name" value="ntegrin, alpha v. Chain A, domain 4"/>
    <property type="match status" value="1"/>
</dbReference>
<keyword evidence="6 19" id="KW-0812">Transmembrane</keyword>
<keyword evidence="15" id="KW-1015">Disulfide bond</keyword>
<keyword evidence="16 19" id="KW-0675">Receptor</keyword>
<feature type="repeat" description="FG-GAP" evidence="18">
    <location>
        <begin position="293"/>
        <end position="355"/>
    </location>
</feature>
<dbReference type="GO" id="GO:0008305">
    <property type="term" value="C:integrin complex"/>
    <property type="evidence" value="ECO:0007669"/>
    <property type="project" value="InterPro"/>
</dbReference>
<feature type="domain" description="Integrin alpha second immunoglobulin-like" evidence="22">
    <location>
        <begin position="895"/>
        <end position="1034"/>
    </location>
</feature>
<comment type="caution">
    <text evidence="19">Lacks conserved residue(s) required for the propagation of feature annotation.</text>
</comment>
<feature type="repeat" description="FG-GAP" evidence="18">
    <location>
        <begin position="696"/>
        <end position="759"/>
    </location>
</feature>
<dbReference type="GO" id="GO:0007229">
    <property type="term" value="P:integrin-mediated signaling pathway"/>
    <property type="evidence" value="ECO:0007669"/>
    <property type="project" value="UniProtKB-KW"/>
</dbReference>
<dbReference type="Gene3D" id="1.20.1080.10">
    <property type="entry name" value="Glycerol uptake facilitator protein"/>
    <property type="match status" value="1"/>
</dbReference>
<dbReference type="Gene3D" id="2.60.40.1510">
    <property type="entry name" value="ntegrin, alpha v. Chain A, domain 3"/>
    <property type="match status" value="1"/>
</dbReference>
<keyword evidence="8" id="KW-0732">Signal</keyword>
<keyword evidence="13 19" id="KW-0401">Integrin</keyword>